<dbReference type="EMBL" id="BAABFR010000010">
    <property type="protein sequence ID" value="GAA4386549.1"/>
    <property type="molecule type" value="Genomic_DNA"/>
</dbReference>
<dbReference type="RefSeq" id="WP_344991741.1">
    <property type="nucleotide sequence ID" value="NZ_BAABFR010000010.1"/>
</dbReference>
<protein>
    <recommendedName>
        <fullName evidence="1">Polysaccharide pyruvyl transferase domain-containing protein</fullName>
    </recommendedName>
</protein>
<dbReference type="PANTHER" id="PTHR36836">
    <property type="entry name" value="COLANIC ACID BIOSYNTHESIS PROTEIN WCAK"/>
    <property type="match status" value="1"/>
</dbReference>
<name>A0ABP8J7T0_9ACTN</name>
<feature type="domain" description="Polysaccharide pyruvyl transferase" evidence="1">
    <location>
        <begin position="24"/>
        <end position="331"/>
    </location>
</feature>
<evidence type="ECO:0000259" key="1">
    <source>
        <dbReference type="Pfam" id="PF04230"/>
    </source>
</evidence>
<proteinExistence type="predicted"/>
<dbReference type="InterPro" id="IPR007345">
    <property type="entry name" value="Polysacch_pyruvyl_Trfase"/>
</dbReference>
<comment type="caution">
    <text evidence="2">The sequence shown here is derived from an EMBL/GenBank/DDBJ whole genome shotgun (WGS) entry which is preliminary data.</text>
</comment>
<reference evidence="3" key="1">
    <citation type="journal article" date="2019" name="Int. J. Syst. Evol. Microbiol.">
        <title>The Global Catalogue of Microorganisms (GCM) 10K type strain sequencing project: providing services to taxonomists for standard genome sequencing and annotation.</title>
        <authorList>
            <consortium name="The Broad Institute Genomics Platform"/>
            <consortium name="The Broad Institute Genome Sequencing Center for Infectious Disease"/>
            <person name="Wu L."/>
            <person name="Ma J."/>
        </authorList>
    </citation>
    <scope>NUCLEOTIDE SEQUENCE [LARGE SCALE GENOMIC DNA]</scope>
    <source>
        <strain evidence="3">JCM 17688</strain>
    </source>
</reference>
<organism evidence="2 3">
    <name type="scientific">Tsukamurella soli</name>
    <dbReference type="NCBI Taxonomy" id="644556"/>
    <lineage>
        <taxon>Bacteria</taxon>
        <taxon>Bacillati</taxon>
        <taxon>Actinomycetota</taxon>
        <taxon>Actinomycetes</taxon>
        <taxon>Mycobacteriales</taxon>
        <taxon>Tsukamurellaceae</taxon>
        <taxon>Tsukamurella</taxon>
    </lineage>
</organism>
<evidence type="ECO:0000313" key="3">
    <source>
        <dbReference type="Proteomes" id="UP001500635"/>
    </source>
</evidence>
<keyword evidence="3" id="KW-1185">Reference proteome</keyword>
<gene>
    <name evidence="2" type="ORF">GCM10023147_09940</name>
</gene>
<dbReference type="PANTHER" id="PTHR36836:SF1">
    <property type="entry name" value="COLANIC ACID BIOSYNTHESIS PROTEIN WCAK"/>
    <property type="match status" value="1"/>
</dbReference>
<sequence length="401" mass="44233">MRGPRIFVFGYHGWKNIGAETRLVAIVENLRRLIPDASITASTFDRHNLDYLTTVDRRAYFNPGFHQRHVRRLLGDADLLLLSEGNMFSERFSPLMIEGSANAVEEAARQGVKSVGLALDSGTVHPKRRERLVAAIEALDRLTLRAPQALDTLRGLGVRREIEVTADCALSMSTPAPELTGLLCARYGIGGGAVHAIAPVDFYMWPATVALIGRPSEYLRWPVKATGGAEVRRQTGELIDDWVRYTGHLLRSAPDVQVPLVVMDPSDQRIAGAIAARVGRPDRTPILDGHDLTPHEMSALIRRFDSLTTSRYHALVLSLAYATPFVALGHDTRTRFVAEQVGAGDAFVAHDDPHRVDRMIELHGRVTAAADEVRRTLVVSVAPLQAADKHNYELVRDLLDS</sequence>
<dbReference type="Pfam" id="PF04230">
    <property type="entry name" value="PS_pyruv_trans"/>
    <property type="match status" value="1"/>
</dbReference>
<evidence type="ECO:0000313" key="2">
    <source>
        <dbReference type="EMBL" id="GAA4386549.1"/>
    </source>
</evidence>
<accession>A0ABP8J7T0</accession>
<dbReference type="Proteomes" id="UP001500635">
    <property type="component" value="Unassembled WGS sequence"/>
</dbReference>